<dbReference type="PANTHER" id="PTHR37544">
    <property type="entry name" value="SPRAY-RELATED"/>
    <property type="match status" value="1"/>
</dbReference>
<organism evidence="3 4">
    <name type="scientific">Letharia lupina</name>
    <dbReference type="NCBI Taxonomy" id="560253"/>
    <lineage>
        <taxon>Eukaryota</taxon>
        <taxon>Fungi</taxon>
        <taxon>Dikarya</taxon>
        <taxon>Ascomycota</taxon>
        <taxon>Pezizomycotina</taxon>
        <taxon>Lecanoromycetes</taxon>
        <taxon>OSLEUM clade</taxon>
        <taxon>Lecanoromycetidae</taxon>
        <taxon>Lecanorales</taxon>
        <taxon>Lecanorineae</taxon>
        <taxon>Parmeliaceae</taxon>
        <taxon>Letharia</taxon>
    </lineage>
</organism>
<dbReference type="Pfam" id="PF11915">
    <property type="entry name" value="DUF3433"/>
    <property type="match status" value="2"/>
</dbReference>
<dbReference type="GeneID" id="59330522"/>
<protein>
    <submittedName>
        <fullName evidence="3">Uncharacterized protein</fullName>
    </submittedName>
</protein>
<feature type="transmembrane region" description="Helical" evidence="2">
    <location>
        <begin position="245"/>
        <end position="269"/>
    </location>
</feature>
<feature type="transmembrane region" description="Helical" evidence="2">
    <location>
        <begin position="851"/>
        <end position="873"/>
    </location>
</feature>
<accession>A0A8H6FB01</accession>
<feature type="transmembrane region" description="Helical" evidence="2">
    <location>
        <begin position="790"/>
        <end position="815"/>
    </location>
</feature>
<keyword evidence="2" id="KW-0812">Transmembrane</keyword>
<feature type="compositionally biased region" description="Basic and acidic residues" evidence="1">
    <location>
        <begin position="1"/>
        <end position="16"/>
    </location>
</feature>
<evidence type="ECO:0000313" key="3">
    <source>
        <dbReference type="EMBL" id="KAF6221253.1"/>
    </source>
</evidence>
<keyword evidence="4" id="KW-1185">Reference proteome</keyword>
<keyword evidence="2" id="KW-0472">Membrane</keyword>
<feature type="region of interest" description="Disordered" evidence="1">
    <location>
        <begin position="1"/>
        <end position="53"/>
    </location>
</feature>
<feature type="transmembrane region" description="Helical" evidence="2">
    <location>
        <begin position="599"/>
        <end position="621"/>
    </location>
</feature>
<dbReference type="EMBL" id="JACCJB010000014">
    <property type="protein sequence ID" value="KAF6221253.1"/>
    <property type="molecule type" value="Genomic_DNA"/>
</dbReference>
<gene>
    <name evidence="3" type="ORF">HO133_002108</name>
</gene>
<name>A0A8H6FB01_9LECA</name>
<evidence type="ECO:0000313" key="4">
    <source>
        <dbReference type="Proteomes" id="UP000593566"/>
    </source>
</evidence>
<feature type="transmembrane region" description="Helical" evidence="2">
    <location>
        <begin position="182"/>
        <end position="202"/>
    </location>
</feature>
<feature type="compositionally biased region" description="Polar residues" evidence="1">
    <location>
        <begin position="33"/>
        <end position="53"/>
    </location>
</feature>
<dbReference type="Proteomes" id="UP000593566">
    <property type="component" value="Unassembled WGS sequence"/>
</dbReference>
<feature type="transmembrane region" description="Helical" evidence="2">
    <location>
        <begin position="739"/>
        <end position="761"/>
    </location>
</feature>
<dbReference type="PANTHER" id="PTHR37544:SF1">
    <property type="entry name" value="PHOSPHORIBOSYLAMINOIMIDAZOLE-SUCCINOCARBOXAMIDE SYNTHASE"/>
    <property type="match status" value="1"/>
</dbReference>
<evidence type="ECO:0000256" key="2">
    <source>
        <dbReference type="SAM" id="Phobius"/>
    </source>
</evidence>
<reference evidence="3 4" key="1">
    <citation type="journal article" date="2020" name="Genomics">
        <title>Complete, high-quality genomes from long-read metagenomic sequencing of two wolf lichen thalli reveals enigmatic genome architecture.</title>
        <authorList>
            <person name="McKenzie S.K."/>
            <person name="Walston R.F."/>
            <person name="Allen J.L."/>
        </authorList>
    </citation>
    <scope>NUCLEOTIDE SEQUENCE [LARGE SCALE GENOMIC DNA]</scope>
    <source>
        <strain evidence="3">WasteWater1</strain>
    </source>
</reference>
<dbReference type="InterPro" id="IPR021840">
    <property type="entry name" value="DUF3433"/>
</dbReference>
<sequence length="1338" mass="144521">MSEHERRKADTGDPRSHSPVSVISRFSYEEYGDSNNGESPHPGQDSTASRGSSISAYSQLSANRIGLARPLSAAVVSSNDRFTSSAVTPDLARGNGLDSTEQIFSVKNPTVTTEPYNQHEKESDEGRGRAMWNPFWLWRTTLIGFILVFVLLVLGLVILYHLSNLHHGLSTQISSSHYSWNYGPTAVFAILLCLWRQVDYYCKILLPWKEMRGRPASPETSLFLDYISLGPISDLLAAWNNRHWAVIATYLGSCLLIFITIFSTGLLVLSPTSITSHDVTLMATTQFGPYNGPSTQDLPATPWYTYYGILENGLGYPNGTSNNVAFQSLEPRSDIPRNATITATVSTFFPRLDCEVADIHHSLTSNVSANAPGPALDIVLGSASCIASNSKGLCDPQTQDCPSQAFIYDMYTLNGMSSNDDCQIASDDAYVFFAVGDVRYQQNASSGSLSSQVSIANISGLICKPSYAISPAQLVLDPALAGTIAGASISRAGSSPNTTQLGFTNLHLTSVWYQTLSAIDALYNNDTDVNEALFHFMADANNHSGIEALLDPSVQSAAATAVFTAVMAQFARVYLLAPADTTLKGQVAYNETRLHVRGLSVWLIVVGLVLSICAAIMVLLCRPHDVVPRNPDSIAAMSTFLASSDSIRNSLRSTGHLADKALQQHLSSNSYQTAFSPPRGSFTIERQEASSWPLPPSRLSKLMQTPIITPSRKDKHHRGQSNSVPSDGSECRWWKPFTIGLPFVLVTLALPILTIVVLEVIQQYSNRHDGLVDTPDALASADALSNYLPAAFMMAVSIMFNSVDFTVTIFAPYSALVKGNSPARGSIMGNSLGKIPVLGLFQAIIARHWAVFFSTTAAVVGSLLTIVVSGLYVSNTLPDSSGISVQRVDQFNLSWTNSVNNDSNAGTMFALTEKYNLSCPRFTYDELALPTIQLSDQNQAAQDVLQVRLPATRATLNCTVVPSQDITVSTSNSGSGGQANVTVQAPLPANCLLGGPEANDRSITFNNTFQMSLLKPTLNESYGGIVLDLHVAPSFEDSLGFQSYGDGAGSSEADNPPGCPSLGFIFGYFTVGDDTNINTTALICSQLVEEVQTEIHFLLPSLDLDPSNPPAPDESTVRYIANQTDALPYRIQAAFDSEVTAYNSTSAFQSGTPTALDPFFQALIYGQDYVDPTSVVGSANTDRLTNATNHIYRRYMAQAINSNMRQNLSSGDRTAVDALLINPNRYRLVQDKASKIVLQVLLAIMFVCGAAAYLLTDTKGVLPHSPTSIAGVASLLAGSELVDRIFVPKGSEWMDDKEVKREGICKGELFGLGWWEGAEEGKGGRRFGIGIGKAERKI</sequence>
<keyword evidence="2" id="KW-1133">Transmembrane helix</keyword>
<evidence type="ECO:0000256" key="1">
    <source>
        <dbReference type="SAM" id="MobiDB-lite"/>
    </source>
</evidence>
<proteinExistence type="predicted"/>
<dbReference type="RefSeq" id="XP_037150688.1">
    <property type="nucleotide sequence ID" value="XM_037293035.1"/>
</dbReference>
<feature type="transmembrane region" description="Helical" evidence="2">
    <location>
        <begin position="136"/>
        <end position="162"/>
    </location>
</feature>
<comment type="caution">
    <text evidence="3">The sequence shown here is derived from an EMBL/GenBank/DDBJ whole genome shotgun (WGS) entry which is preliminary data.</text>
</comment>
<feature type="transmembrane region" description="Helical" evidence="2">
    <location>
        <begin position="1236"/>
        <end position="1256"/>
    </location>
</feature>